<dbReference type="EMBL" id="JAHLUH010000010">
    <property type="protein sequence ID" value="KAG7726131.1"/>
    <property type="molecule type" value="Genomic_DNA"/>
</dbReference>
<sequence length="751" mass="83849">MRTTVPRLTPGRQLRAGRVQSTRQRGGPAADRGLPHGVAGLSPGRHQEHRRRLAQIQAHLGRAQQDERRAGGPAVRADAGGPQRPRRGRVNYVVLRKYSASAQTELPPKVLHHVAPVNVAGLAAPQQLVLDLPTPLHHEPAVLDVLHLERAHEPLVLGRDVCARRRVAVHHAGDHQREAQNRLHPRADHNIQQLAGVLAQSRDLAVAEVGLFDHHAQVQPHRDLVQLEPRQVQRQQLAVVADFLQLLERGLGLENPGLQVFERRQTEVLLFLAQQDGRLRRSLVARQLQHADPHLQILELLPLVNDLPVDEEQLGRRALERVQTVLVGLEDLVPVEYLLVRVDVLVRAGQHCPGGIHVVKKVVGDDPFSLVRVPGVLEELAQPAVLRKGVAQLQKNMVPELDVASRDLRADKHEETRCERHEVFERRAGRDLLAAGLHQGQRLGKVRAGLLVLRAEQKHASPRNNPVEHGRVLRRESQDVAEEEVGLLRVADRDFLGDKRDVVVQKQAAGLVQRLCEHVGGHGDSGRELTCEEVKNGRPEEFPRVFPVEQLDELRVGQVLVLHDLRLVHRRKVVLAGVERLDPHQRVAGAQNGSWRGRGPALGLPYAPFGNRLCRRTISPDTRGVSPCAQATHGVRLVALLFLPATAHTPVFRPRAHAHERSAADQRHGAGAVSRAGEHRARLRKRQSQALLVHGSQRVVKSTEHGASRYSNNLSIICTAEQRERELPVWEIRSRPARSRERRSRRRRSSS</sequence>
<feature type="region of interest" description="Disordered" evidence="1">
    <location>
        <begin position="656"/>
        <end position="680"/>
    </location>
</feature>
<dbReference type="AlphaFoldDB" id="A0AAN6D4Z7"/>
<evidence type="ECO:0000256" key="1">
    <source>
        <dbReference type="SAM" id="MobiDB-lite"/>
    </source>
</evidence>
<protein>
    <submittedName>
        <fullName evidence="2">Uncharacterized protein</fullName>
    </submittedName>
</protein>
<evidence type="ECO:0000313" key="3">
    <source>
        <dbReference type="Proteomes" id="UP000738402"/>
    </source>
</evidence>
<reference evidence="2" key="1">
    <citation type="journal article" date="2021" name="G3 (Bethesda)">
        <title>Genomic diversity, chromosomal rearrangements, and interspecies hybridization in the ogataea polymorpha species complex.</title>
        <authorList>
            <person name="Hanson S.J."/>
            <person name="Cinneide E.O."/>
            <person name="Salzberg L.I."/>
            <person name="Wolfe K.H."/>
            <person name="McGowan J."/>
            <person name="Fitzpatrick D.A."/>
            <person name="Matlin K."/>
        </authorList>
    </citation>
    <scope>NUCLEOTIDE SEQUENCE</scope>
    <source>
        <strain evidence="2">83-405-1</strain>
    </source>
</reference>
<proteinExistence type="predicted"/>
<dbReference type="Proteomes" id="UP000738402">
    <property type="component" value="Unassembled WGS sequence"/>
</dbReference>
<feature type="compositionally biased region" description="Basic and acidic residues" evidence="1">
    <location>
        <begin position="657"/>
        <end position="668"/>
    </location>
</feature>
<feature type="region of interest" description="Disordered" evidence="1">
    <location>
        <begin position="1"/>
        <end position="87"/>
    </location>
</feature>
<organism evidence="2 3">
    <name type="scientific">Ogataea haglerorum</name>
    <dbReference type="NCBI Taxonomy" id="1937702"/>
    <lineage>
        <taxon>Eukaryota</taxon>
        <taxon>Fungi</taxon>
        <taxon>Dikarya</taxon>
        <taxon>Ascomycota</taxon>
        <taxon>Saccharomycotina</taxon>
        <taxon>Pichiomycetes</taxon>
        <taxon>Pichiales</taxon>
        <taxon>Pichiaceae</taxon>
        <taxon>Ogataea</taxon>
    </lineage>
</organism>
<evidence type="ECO:0000313" key="2">
    <source>
        <dbReference type="EMBL" id="KAG7726131.1"/>
    </source>
</evidence>
<comment type="caution">
    <text evidence="2">The sequence shown here is derived from an EMBL/GenBank/DDBJ whole genome shotgun (WGS) entry which is preliminary data.</text>
</comment>
<name>A0AAN6D4Z7_9ASCO</name>
<accession>A0AAN6D4Z7</accession>
<gene>
    <name evidence="2" type="ORF">KL933_003573</name>
</gene>